<dbReference type="InterPro" id="IPR000614">
    <property type="entry name" value="FRMsr_CS"/>
</dbReference>
<reference evidence="3" key="1">
    <citation type="submission" date="2021-01" db="EMBL/GenBank/DDBJ databases">
        <title>Draft genome sequence of Acholeplasmataceae bacterium strain Mahy22.</title>
        <authorList>
            <person name="Watanabe M."/>
            <person name="Kojima H."/>
            <person name="Fukui M."/>
        </authorList>
    </citation>
    <scope>NUCLEOTIDE SEQUENCE</scope>
    <source>
        <strain evidence="3">Mahy22</strain>
    </source>
</reference>
<dbReference type="GO" id="GO:0033745">
    <property type="term" value="F:L-methionine-(R)-S-oxide reductase activity"/>
    <property type="evidence" value="ECO:0007669"/>
    <property type="project" value="TreeGrafter"/>
</dbReference>
<dbReference type="PROSITE" id="PS01320">
    <property type="entry name" value="UPF0067"/>
    <property type="match status" value="1"/>
</dbReference>
<dbReference type="Pfam" id="PF13185">
    <property type="entry name" value="GAF_2"/>
    <property type="match status" value="1"/>
</dbReference>
<dbReference type="Proteomes" id="UP000620133">
    <property type="component" value="Chromosome"/>
</dbReference>
<protein>
    <submittedName>
        <fullName evidence="3">GAF domain-containing protein</fullName>
    </submittedName>
</protein>
<dbReference type="Gene3D" id="3.30.450.40">
    <property type="match status" value="1"/>
</dbReference>
<evidence type="ECO:0000313" key="3">
    <source>
        <dbReference type="EMBL" id="BCR36563.1"/>
    </source>
</evidence>
<dbReference type="KEGG" id="manr:MPAN_014560"/>
<dbReference type="AlphaFoldDB" id="A0A7U9XUW0"/>
<dbReference type="SUPFAM" id="SSF55781">
    <property type="entry name" value="GAF domain-like"/>
    <property type="match status" value="1"/>
</dbReference>
<sequence length="149" mass="16543">MKIEELLISAKALLETQPNQIALLSNASAFIFDSFENLNWAGFYLLNKDILTVGPFQGHVACSTIPLGNGVCGQAAQFRKTIVVDDVLSYDNHIACDSNSRSEVVIPIIINDKVFGVLDVDSPIYNRFDKTIVEFLESFVKLLTKLIDF</sequence>
<gene>
    <name evidence="3" type="ORF">MPAN_014560</name>
</gene>
<dbReference type="InterPro" id="IPR003018">
    <property type="entry name" value="GAF"/>
</dbReference>
<dbReference type="FunFam" id="3.30.450.40:FF:000008">
    <property type="entry name" value="GAF domain-containing proteins"/>
    <property type="match status" value="1"/>
</dbReference>
<evidence type="ECO:0000256" key="1">
    <source>
        <dbReference type="ARBA" id="ARBA00038454"/>
    </source>
</evidence>
<feature type="domain" description="GAF" evidence="2">
    <location>
        <begin position="31"/>
        <end position="147"/>
    </location>
</feature>
<comment type="similarity">
    <text evidence="1">Belongs to the free Met sulfoxide reductase family.</text>
</comment>
<dbReference type="PANTHER" id="PTHR21021">
    <property type="entry name" value="GAF/PUTATIVE CYTOSKELETAL PROTEIN"/>
    <property type="match status" value="1"/>
</dbReference>
<name>A0A7U9XUW0_9MOLU</name>
<dbReference type="InterPro" id="IPR051330">
    <property type="entry name" value="Phosphatase_reg/MetRdx"/>
</dbReference>
<dbReference type="RefSeq" id="WP_176239212.1">
    <property type="nucleotide sequence ID" value="NZ_AP024412.1"/>
</dbReference>
<dbReference type="GO" id="GO:0005829">
    <property type="term" value="C:cytosol"/>
    <property type="evidence" value="ECO:0007669"/>
    <property type="project" value="TreeGrafter"/>
</dbReference>
<dbReference type="PANTHER" id="PTHR21021:SF15">
    <property type="entry name" value="FREE METHIONINE-R-SULFOXIDE REDUCTASE"/>
    <property type="match status" value="1"/>
</dbReference>
<accession>A0A7U9XUW0</accession>
<proteinExistence type="inferred from homology"/>
<evidence type="ECO:0000313" key="4">
    <source>
        <dbReference type="Proteomes" id="UP000620133"/>
    </source>
</evidence>
<dbReference type="EMBL" id="AP024412">
    <property type="protein sequence ID" value="BCR36563.1"/>
    <property type="molecule type" value="Genomic_DNA"/>
</dbReference>
<evidence type="ECO:0000259" key="2">
    <source>
        <dbReference type="Pfam" id="PF13185"/>
    </source>
</evidence>
<organism evidence="3 4">
    <name type="scientific">Mariniplasma anaerobium</name>
    <dbReference type="NCBI Taxonomy" id="2735436"/>
    <lineage>
        <taxon>Bacteria</taxon>
        <taxon>Bacillati</taxon>
        <taxon>Mycoplasmatota</taxon>
        <taxon>Mollicutes</taxon>
        <taxon>Acholeplasmatales</taxon>
        <taxon>Acholeplasmataceae</taxon>
        <taxon>Mariniplasma</taxon>
    </lineage>
</organism>
<keyword evidence="4" id="KW-1185">Reference proteome</keyword>
<dbReference type="InterPro" id="IPR029016">
    <property type="entry name" value="GAF-like_dom_sf"/>
</dbReference>